<dbReference type="Pfam" id="PF00483">
    <property type="entry name" value="NTP_transferase"/>
    <property type="match status" value="1"/>
</dbReference>
<comment type="similarity">
    <text evidence="1">Belongs to the bacterial/plant glucose-1-phosphate adenylyltransferase family.</text>
</comment>
<dbReference type="InterPro" id="IPR011831">
    <property type="entry name" value="ADP-Glc_PPase"/>
</dbReference>
<proteinExistence type="inferred from homology"/>
<dbReference type="SUPFAM" id="SSF51161">
    <property type="entry name" value="Trimeric LpxA-like enzymes"/>
    <property type="match status" value="1"/>
</dbReference>
<feature type="domain" description="Nucleotidyl transferase" evidence="5">
    <location>
        <begin position="97"/>
        <end position="365"/>
    </location>
</feature>
<dbReference type="CDD" id="cd04651">
    <property type="entry name" value="LbH_G1P_AT_C"/>
    <property type="match status" value="1"/>
</dbReference>
<dbReference type="Proteomes" id="UP001396334">
    <property type="component" value="Unassembled WGS sequence"/>
</dbReference>
<dbReference type="InterPro" id="IPR005835">
    <property type="entry name" value="NTP_transferase_dom"/>
</dbReference>
<keyword evidence="4" id="KW-0067">ATP-binding</keyword>
<dbReference type="InterPro" id="IPR029044">
    <property type="entry name" value="Nucleotide-diphossugar_trans"/>
</dbReference>
<reference evidence="6 7" key="1">
    <citation type="journal article" date="2024" name="G3 (Bethesda)">
        <title>Genome assembly of Hibiscus sabdariffa L. provides insights into metabolisms of medicinal natural products.</title>
        <authorList>
            <person name="Kim T."/>
        </authorList>
    </citation>
    <scope>NUCLEOTIDE SEQUENCE [LARGE SCALE GENOMIC DNA]</scope>
    <source>
        <strain evidence="6">TK-2024</strain>
        <tissue evidence="6">Old leaves</tissue>
    </source>
</reference>
<protein>
    <recommendedName>
        <fullName evidence="5">Nucleotidyl transferase domain-containing protein</fullName>
    </recommendedName>
</protein>
<keyword evidence="7" id="KW-1185">Reference proteome</keyword>
<keyword evidence="3" id="KW-0547">Nucleotide-binding</keyword>
<dbReference type="Pfam" id="PF25247">
    <property type="entry name" value="LbH_GLGC"/>
    <property type="match status" value="1"/>
</dbReference>
<evidence type="ECO:0000256" key="4">
    <source>
        <dbReference type="ARBA" id="ARBA00022840"/>
    </source>
</evidence>
<dbReference type="Gene3D" id="2.160.10.10">
    <property type="entry name" value="Hexapeptide repeat proteins"/>
    <property type="match status" value="1"/>
</dbReference>
<dbReference type="PROSITE" id="PS00809">
    <property type="entry name" value="ADP_GLC_PYROPHOSPH_2"/>
    <property type="match status" value="1"/>
</dbReference>
<comment type="caution">
    <text evidence="6">The sequence shown here is derived from an EMBL/GenBank/DDBJ whole genome shotgun (WGS) entry which is preliminary data.</text>
</comment>
<dbReference type="CDD" id="cd02508">
    <property type="entry name" value="ADP_Glucose_PP"/>
    <property type="match status" value="1"/>
</dbReference>
<evidence type="ECO:0000256" key="1">
    <source>
        <dbReference type="ARBA" id="ARBA00010443"/>
    </source>
</evidence>
<evidence type="ECO:0000256" key="3">
    <source>
        <dbReference type="ARBA" id="ARBA00022741"/>
    </source>
</evidence>
<name>A0ABR1ZQC0_9ROSI</name>
<evidence type="ECO:0000259" key="5">
    <source>
        <dbReference type="Pfam" id="PF00483"/>
    </source>
</evidence>
<organism evidence="6 7">
    <name type="scientific">Hibiscus sabdariffa</name>
    <name type="common">roselle</name>
    <dbReference type="NCBI Taxonomy" id="183260"/>
    <lineage>
        <taxon>Eukaryota</taxon>
        <taxon>Viridiplantae</taxon>
        <taxon>Streptophyta</taxon>
        <taxon>Embryophyta</taxon>
        <taxon>Tracheophyta</taxon>
        <taxon>Spermatophyta</taxon>
        <taxon>Magnoliopsida</taxon>
        <taxon>eudicotyledons</taxon>
        <taxon>Gunneridae</taxon>
        <taxon>Pentapetalae</taxon>
        <taxon>rosids</taxon>
        <taxon>malvids</taxon>
        <taxon>Malvales</taxon>
        <taxon>Malvaceae</taxon>
        <taxon>Malvoideae</taxon>
        <taxon>Hibiscus</taxon>
    </lineage>
</organism>
<accession>A0ABR1ZQC0</accession>
<evidence type="ECO:0000313" key="7">
    <source>
        <dbReference type="Proteomes" id="UP001396334"/>
    </source>
</evidence>
<dbReference type="InterPro" id="IPR011004">
    <property type="entry name" value="Trimer_LpxA-like_sf"/>
</dbReference>
<dbReference type="PANTHER" id="PTHR43523">
    <property type="entry name" value="GLUCOSE-1-PHOSPHATE ADENYLYLTRANSFERASE-RELATED"/>
    <property type="match status" value="1"/>
</dbReference>
<sequence length="533" mass="59829">MITLQFSSFTPVKIQAKHIHIAGWDRYDHKYSPKFPCKFPRTSLSNTHQVPNPISLQPPVNQVHSLATNLNSYLLQFALFVTFHRKVDLVQWQSVAAIVFGDGSESRLYPLTKRRSEGAIPIASNYRLIDSVVSNCINSNINKIYALTQFNSTSLNSHLSRAYSGAGLGKEGFVEVIAAYQSPGDQGWFQGTADAIRKCMWVLEEYPVAEFLILPGHHLYKMDYQKLIESHRNRNSDVTIVASNSITVRDQDPSFGVLTINTENQVIQYSLKSDREPENYQVAESLLGSSDSNYRCIPSMGIYLINRATMLNLLNEHFPKANYFGTEVIRGALSLGMKVEAYLFEGYWENMRSIEAFYQANMDCIKKLNMGYNFCDRDSPVYTMPRCLPPTIVSDAIITDSVIGDGCILHRCKINGTVVGMRTKIGDGTIIEDSVIMGSDVYQIEDGRNNNIYSKSVPIGIGKNTEIRKAIVDKNARIGNNVKKNLTKIPARYQQIINKDNVEEGDREANGYIISGKIMVVLRSAEIPDDSIL</sequence>
<dbReference type="PANTHER" id="PTHR43523:SF17">
    <property type="entry name" value="INACTIVE GLUCOSE-1-PHOSPHATE ADENYLYLTRANSFERASE SMALL SUBUNIT 2, CHLOROPLASTIC"/>
    <property type="match status" value="1"/>
</dbReference>
<evidence type="ECO:0000313" key="6">
    <source>
        <dbReference type="EMBL" id="KAK8482875.1"/>
    </source>
</evidence>
<dbReference type="SUPFAM" id="SSF53448">
    <property type="entry name" value="Nucleotide-diphospho-sugar transferases"/>
    <property type="match status" value="1"/>
</dbReference>
<gene>
    <name evidence="6" type="ORF">V6N11_008882</name>
</gene>
<dbReference type="EMBL" id="JBBPBN010000730">
    <property type="protein sequence ID" value="KAK8482875.1"/>
    <property type="molecule type" value="Genomic_DNA"/>
</dbReference>
<dbReference type="Gene3D" id="3.90.550.10">
    <property type="entry name" value="Spore Coat Polysaccharide Biosynthesis Protein SpsA, Chain A"/>
    <property type="match status" value="1"/>
</dbReference>
<comment type="subunit">
    <text evidence="2">Heterotetramer.</text>
</comment>
<evidence type="ECO:0000256" key="2">
    <source>
        <dbReference type="ARBA" id="ARBA00011680"/>
    </source>
</evidence>
<dbReference type="InterPro" id="IPR005836">
    <property type="entry name" value="ADP_Glu_pyroP_CS"/>
</dbReference>